<evidence type="ECO:0000313" key="1">
    <source>
        <dbReference type="EMBL" id="EFO21991.1"/>
    </source>
</evidence>
<dbReference type="GeneID" id="9943910"/>
<gene>
    <name evidence="1" type="ORF">LOAG_06496</name>
</gene>
<dbReference type="InParanoid" id="A0A1S0TXU7"/>
<dbReference type="CTD" id="9943910"/>
<reference evidence="1" key="1">
    <citation type="submission" date="2012-04" db="EMBL/GenBank/DDBJ databases">
        <title>The Genome Sequence of Loa loa.</title>
        <authorList>
            <consortium name="The Broad Institute Genome Sequencing Platform"/>
            <consortium name="Broad Institute Genome Sequencing Center for Infectious Disease"/>
            <person name="Nutman T.B."/>
            <person name="Fink D.L."/>
            <person name="Russ C."/>
            <person name="Young S."/>
            <person name="Zeng Q."/>
            <person name="Gargeya S."/>
            <person name="Alvarado L."/>
            <person name="Berlin A."/>
            <person name="Chapman S.B."/>
            <person name="Chen Z."/>
            <person name="Freedman E."/>
            <person name="Gellesch M."/>
            <person name="Goldberg J."/>
            <person name="Griggs A."/>
            <person name="Gujja S."/>
            <person name="Heilman E.R."/>
            <person name="Heiman D."/>
            <person name="Howarth C."/>
            <person name="Mehta T."/>
            <person name="Neiman D."/>
            <person name="Pearson M."/>
            <person name="Roberts A."/>
            <person name="Saif S."/>
            <person name="Shea T."/>
            <person name="Shenoy N."/>
            <person name="Sisk P."/>
            <person name="Stolte C."/>
            <person name="Sykes S."/>
            <person name="White J."/>
            <person name="Yandava C."/>
            <person name="Haas B."/>
            <person name="Henn M.R."/>
            <person name="Nusbaum C."/>
            <person name="Birren B."/>
        </authorList>
    </citation>
    <scope>NUCLEOTIDE SEQUENCE [LARGE SCALE GENOMIC DNA]</scope>
</reference>
<name>A0A1S0TXU7_LOALO</name>
<organism evidence="1">
    <name type="scientific">Loa loa</name>
    <name type="common">Eye worm</name>
    <name type="synonym">Filaria loa</name>
    <dbReference type="NCBI Taxonomy" id="7209"/>
    <lineage>
        <taxon>Eukaryota</taxon>
        <taxon>Metazoa</taxon>
        <taxon>Ecdysozoa</taxon>
        <taxon>Nematoda</taxon>
        <taxon>Chromadorea</taxon>
        <taxon>Rhabditida</taxon>
        <taxon>Spirurina</taxon>
        <taxon>Spiruromorpha</taxon>
        <taxon>Filarioidea</taxon>
        <taxon>Onchocercidae</taxon>
        <taxon>Loa</taxon>
    </lineage>
</organism>
<accession>A0A1S0TXU7</accession>
<dbReference type="KEGG" id="loa:LOAG_06496"/>
<dbReference type="RefSeq" id="XP_003142080.1">
    <property type="nucleotide sequence ID" value="XM_003142032.1"/>
</dbReference>
<proteinExistence type="predicted"/>
<dbReference type="AlphaFoldDB" id="A0A1S0TXU7"/>
<sequence>MVPYRFENTLEKRETKVEKIRNQEEMRPIRGIGLTCQLLCCRFAIVLIDRNRPGMYLDSPLGGLSEEKGWSRSGKYCDEHLPLSSDLYAHYFQVVTNTYVSYLTSIGVFKKVNIKYCKNRRLKSSRKKEIEVVVSSRGLALTESEWIVAAVFAKG</sequence>
<dbReference type="EMBL" id="JH712087">
    <property type="protein sequence ID" value="EFO21991.1"/>
    <property type="molecule type" value="Genomic_DNA"/>
</dbReference>
<protein>
    <submittedName>
        <fullName evidence="1">Uncharacterized protein</fullName>
    </submittedName>
</protein>